<evidence type="ECO:0000313" key="2">
    <source>
        <dbReference type="Proteomes" id="UP000538666"/>
    </source>
</evidence>
<proteinExistence type="predicted"/>
<dbReference type="RefSeq" id="WP_050057781.1">
    <property type="nucleotide sequence ID" value="NZ_JACHEK010000001.1"/>
</dbReference>
<dbReference type="EMBL" id="JACHEK010000001">
    <property type="protein sequence ID" value="MBB6142573.1"/>
    <property type="molecule type" value="Genomic_DNA"/>
</dbReference>
<organism evidence="1 2">
    <name type="scientific">Silvibacterium bohemicum</name>
    <dbReference type="NCBI Taxonomy" id="1577686"/>
    <lineage>
        <taxon>Bacteria</taxon>
        <taxon>Pseudomonadati</taxon>
        <taxon>Acidobacteriota</taxon>
        <taxon>Terriglobia</taxon>
        <taxon>Terriglobales</taxon>
        <taxon>Acidobacteriaceae</taxon>
        <taxon>Silvibacterium</taxon>
    </lineage>
</organism>
<keyword evidence="2" id="KW-1185">Reference proteome</keyword>
<protein>
    <submittedName>
        <fullName evidence="1">Flagellar motor switch protein FliG</fullName>
    </submittedName>
</protein>
<accession>A0A841JMV5</accession>
<keyword evidence="1" id="KW-0282">Flagellum</keyword>
<comment type="caution">
    <text evidence="1">The sequence shown here is derived from an EMBL/GenBank/DDBJ whole genome shotgun (WGS) entry which is preliminary data.</text>
</comment>
<keyword evidence="1" id="KW-0969">Cilium</keyword>
<reference evidence="1 2" key="1">
    <citation type="submission" date="2020-08" db="EMBL/GenBank/DDBJ databases">
        <title>Genomic Encyclopedia of Type Strains, Phase IV (KMG-IV): sequencing the most valuable type-strain genomes for metagenomic binning, comparative biology and taxonomic classification.</title>
        <authorList>
            <person name="Goeker M."/>
        </authorList>
    </citation>
    <scope>NUCLEOTIDE SEQUENCE [LARGE SCALE GENOMIC DNA]</scope>
    <source>
        <strain evidence="1 2">DSM 103733</strain>
    </source>
</reference>
<dbReference type="Proteomes" id="UP000538666">
    <property type="component" value="Unassembled WGS sequence"/>
</dbReference>
<sequence>MDASVFAHALLLNETTSRASIVALLPAELRGAVEAELARMESFSPEKLRESLTNLRSAQAARQRELAEEKLGYSLKYASPVLAAWLARSF</sequence>
<keyword evidence="1" id="KW-0966">Cell projection</keyword>
<evidence type="ECO:0000313" key="1">
    <source>
        <dbReference type="EMBL" id="MBB6142573.1"/>
    </source>
</evidence>
<gene>
    <name evidence="1" type="ORF">HNQ77_000511</name>
</gene>
<name>A0A841JMV5_9BACT</name>
<dbReference type="AlphaFoldDB" id="A0A841JMV5"/>